<dbReference type="InterPro" id="IPR050611">
    <property type="entry name" value="ABCF"/>
</dbReference>
<reference evidence="6" key="2">
    <citation type="submission" date="2023-02" db="EMBL/GenBank/DDBJ databases">
        <title>'Rhodoalgimonas zhirmunskyi' gen. nov., isolated from a red alga.</title>
        <authorList>
            <person name="Nedashkovskaya O.I."/>
            <person name="Otstavnykh N.Y."/>
            <person name="Bystritskaya E.P."/>
            <person name="Balabanova L.A."/>
            <person name="Isaeva M.P."/>
        </authorList>
    </citation>
    <scope>NUCLEOTIDE SEQUENCE</scope>
    <source>
        <strain evidence="6">KCTC 52189</strain>
    </source>
</reference>
<evidence type="ECO:0000256" key="2">
    <source>
        <dbReference type="ARBA" id="ARBA00022741"/>
    </source>
</evidence>
<evidence type="ECO:0000313" key="6">
    <source>
        <dbReference type="EMBL" id="MDQ2091254.1"/>
    </source>
</evidence>
<evidence type="ECO:0000256" key="1">
    <source>
        <dbReference type="ARBA" id="ARBA00022737"/>
    </source>
</evidence>
<dbReference type="FunFam" id="3.40.50.300:FF:000011">
    <property type="entry name" value="Putative ABC transporter ATP-binding component"/>
    <property type="match status" value="1"/>
</dbReference>
<keyword evidence="2" id="KW-0547">Nucleotide-binding</keyword>
<dbReference type="RefSeq" id="WP_306736550.1">
    <property type="nucleotide sequence ID" value="NZ_JANHAX010000005.1"/>
</dbReference>
<evidence type="ECO:0000256" key="3">
    <source>
        <dbReference type="ARBA" id="ARBA00022840"/>
    </source>
</evidence>
<dbReference type="InterPro" id="IPR032781">
    <property type="entry name" value="ABC_tran_Xtn"/>
</dbReference>
<dbReference type="Pfam" id="PF12848">
    <property type="entry name" value="ABC_tran_Xtn"/>
    <property type="match status" value="1"/>
</dbReference>
<protein>
    <submittedName>
        <fullName evidence="6">ATP-binding cassette domain-containing protein</fullName>
    </submittedName>
</protein>
<gene>
    <name evidence="6" type="ORF">NO357_15245</name>
</gene>
<proteinExistence type="predicted"/>
<comment type="caution">
    <text evidence="6">The sequence shown here is derived from an EMBL/GenBank/DDBJ whole genome shotgun (WGS) entry which is preliminary data.</text>
</comment>
<dbReference type="SMART" id="SM00382">
    <property type="entry name" value="AAA"/>
    <property type="match status" value="2"/>
</dbReference>
<keyword evidence="3 6" id="KW-0067">ATP-binding</keyword>
<reference evidence="6" key="1">
    <citation type="submission" date="2022-07" db="EMBL/GenBank/DDBJ databases">
        <authorList>
            <person name="Otstavnykh N."/>
            <person name="Isaeva M."/>
            <person name="Bystritskaya E."/>
        </authorList>
    </citation>
    <scope>NUCLEOTIDE SEQUENCE</scope>
    <source>
        <strain evidence="6">KCTC 52189</strain>
    </source>
</reference>
<dbReference type="InterPro" id="IPR027417">
    <property type="entry name" value="P-loop_NTPase"/>
</dbReference>
<dbReference type="InterPro" id="IPR003439">
    <property type="entry name" value="ABC_transporter-like_ATP-bd"/>
</dbReference>
<organism evidence="6 7">
    <name type="scientific">Marimonas arenosa</name>
    <dbReference type="NCBI Taxonomy" id="1795305"/>
    <lineage>
        <taxon>Bacteria</taxon>
        <taxon>Pseudomonadati</taxon>
        <taxon>Pseudomonadota</taxon>
        <taxon>Alphaproteobacteria</taxon>
        <taxon>Rhodobacterales</taxon>
        <taxon>Paracoccaceae</taxon>
        <taxon>Marimonas</taxon>
    </lineage>
</organism>
<dbReference type="InterPro" id="IPR003593">
    <property type="entry name" value="AAA+_ATPase"/>
</dbReference>
<sequence>MLRLDDISYSVAGRPLIEHASATIPTGHKVGLVGRNGTGKTTLFRLIRGELALETGEITLPSRARIGGVAQEVPGNEVSLLDTVLSADTERAALLAEHSDDPHRIAEIQTRLADIDAWGAEARASAILRGLGFTADEMHMPCAAFSGGWRMRVALAAVLFAAPDLLLLDEPTNYLDLEGALWLESYLARYPHTVIIVSHDRGLLNRAVGAILHLEDRKLTLYQGNYDAFAETRAARLLAQEAEAKKQDARRAHLQSYVDRFRYKADKAKQAQSRLKALAKMTPITPPQEAALRAFSFPTPEELSPPILRVENGVVGYDDKPVLSHLDLRIDQDDRIALLGRNGEGKSTLSKLLSGRLGLMQGRVTRAAKLRVGYFAQHQVDELHVDETPLDHIRRLRPDEPPAKLRARLGGFGIGAEQAETLVGQLSGGQKARLSLMLATLDAPHLLILDEPTNHLDIESREALVEALTAYTGAVVLVSHDMHLLSLVADRLWLVSDGRVTRYDGDLESYREMLLAPERPAKTEKPKAKPKRPSRDAILALRAEVRKCEERVDKLNEMRDKLATKLAAPELYDNPAEAAVWQKKYAEVMDGLDRAEGLWMGALEKLETAES</sequence>
<dbReference type="SUPFAM" id="SSF52540">
    <property type="entry name" value="P-loop containing nucleoside triphosphate hydrolases"/>
    <property type="match status" value="2"/>
</dbReference>
<dbReference type="InterPro" id="IPR017871">
    <property type="entry name" value="ABC_transporter-like_CS"/>
</dbReference>
<feature type="coiled-coil region" evidence="4">
    <location>
        <begin position="538"/>
        <end position="565"/>
    </location>
</feature>
<dbReference type="CDD" id="cd03221">
    <property type="entry name" value="ABCF_EF-3"/>
    <property type="match status" value="2"/>
</dbReference>
<keyword evidence="7" id="KW-1185">Reference proteome</keyword>
<feature type="domain" description="ABC transporter" evidence="5">
    <location>
        <begin position="308"/>
        <end position="522"/>
    </location>
</feature>
<dbReference type="PANTHER" id="PTHR19211:SF14">
    <property type="entry name" value="ATP-BINDING CASSETTE SUB-FAMILY F MEMBER 1"/>
    <property type="match status" value="1"/>
</dbReference>
<dbReference type="Pfam" id="PF00005">
    <property type="entry name" value="ABC_tran"/>
    <property type="match status" value="2"/>
</dbReference>
<dbReference type="GO" id="GO:0005524">
    <property type="term" value="F:ATP binding"/>
    <property type="evidence" value="ECO:0007669"/>
    <property type="project" value="UniProtKB-KW"/>
</dbReference>
<keyword evidence="1" id="KW-0677">Repeat</keyword>
<evidence type="ECO:0000313" key="7">
    <source>
        <dbReference type="Proteomes" id="UP001226762"/>
    </source>
</evidence>
<dbReference type="AlphaFoldDB" id="A0AAE3WEK2"/>
<dbReference type="GO" id="GO:0016887">
    <property type="term" value="F:ATP hydrolysis activity"/>
    <property type="evidence" value="ECO:0007669"/>
    <property type="project" value="InterPro"/>
</dbReference>
<dbReference type="PROSITE" id="PS00211">
    <property type="entry name" value="ABC_TRANSPORTER_1"/>
    <property type="match status" value="1"/>
</dbReference>
<dbReference type="PANTHER" id="PTHR19211">
    <property type="entry name" value="ATP-BINDING TRANSPORT PROTEIN-RELATED"/>
    <property type="match status" value="1"/>
</dbReference>
<dbReference type="Gene3D" id="3.40.50.300">
    <property type="entry name" value="P-loop containing nucleotide triphosphate hydrolases"/>
    <property type="match status" value="2"/>
</dbReference>
<evidence type="ECO:0000256" key="4">
    <source>
        <dbReference type="SAM" id="Coils"/>
    </source>
</evidence>
<name>A0AAE3WEK2_9RHOB</name>
<dbReference type="FunFam" id="3.40.50.300:FF:001092">
    <property type="entry name" value="ATP-binding cassette sub-family F member 2"/>
    <property type="match status" value="1"/>
</dbReference>
<dbReference type="EMBL" id="JANHAX010000005">
    <property type="protein sequence ID" value="MDQ2091254.1"/>
    <property type="molecule type" value="Genomic_DNA"/>
</dbReference>
<accession>A0AAE3WEK2</accession>
<dbReference type="PROSITE" id="PS50893">
    <property type="entry name" value="ABC_TRANSPORTER_2"/>
    <property type="match status" value="2"/>
</dbReference>
<dbReference type="Proteomes" id="UP001226762">
    <property type="component" value="Unassembled WGS sequence"/>
</dbReference>
<feature type="domain" description="ABC transporter" evidence="5">
    <location>
        <begin position="2"/>
        <end position="241"/>
    </location>
</feature>
<keyword evidence="4" id="KW-0175">Coiled coil</keyword>
<evidence type="ECO:0000259" key="5">
    <source>
        <dbReference type="PROSITE" id="PS50893"/>
    </source>
</evidence>